<dbReference type="Gene3D" id="3.60.60.10">
    <property type="entry name" value="Penicillin V Acylase, Chain A"/>
    <property type="match status" value="1"/>
</dbReference>
<gene>
    <name evidence="3" type="ORF">PAPYR_6912</name>
</gene>
<organism evidence="3 4">
    <name type="scientific">Paratrimastix pyriformis</name>
    <dbReference type="NCBI Taxonomy" id="342808"/>
    <lineage>
        <taxon>Eukaryota</taxon>
        <taxon>Metamonada</taxon>
        <taxon>Preaxostyla</taxon>
        <taxon>Paratrimastigidae</taxon>
        <taxon>Paratrimastix</taxon>
    </lineage>
</organism>
<name>A0ABQ8UE41_9EUKA</name>
<reference evidence="3" key="1">
    <citation type="journal article" date="2022" name="bioRxiv">
        <title>Genomics of Preaxostyla Flagellates Illuminates Evolutionary Transitions and the Path Towards Mitochondrial Loss.</title>
        <authorList>
            <person name="Novak L.V.F."/>
            <person name="Treitli S.C."/>
            <person name="Pyrih J."/>
            <person name="Halakuc P."/>
            <person name="Pipaliya S.V."/>
            <person name="Vacek V."/>
            <person name="Brzon O."/>
            <person name="Soukal P."/>
            <person name="Eme L."/>
            <person name="Dacks J.B."/>
            <person name="Karnkowska A."/>
            <person name="Elias M."/>
            <person name="Hampl V."/>
        </authorList>
    </citation>
    <scope>NUCLEOTIDE SEQUENCE</scope>
    <source>
        <strain evidence="3">RCP-MX</strain>
    </source>
</reference>
<dbReference type="InterPro" id="IPR047803">
    <property type="entry name" value="DCD1A/B-like"/>
</dbReference>
<dbReference type="Proteomes" id="UP001141327">
    <property type="component" value="Unassembled WGS sequence"/>
</dbReference>
<feature type="chain" id="PRO_5045047102" evidence="2">
    <location>
        <begin position="19"/>
        <end position="933"/>
    </location>
</feature>
<accession>A0ABQ8UE41</accession>
<evidence type="ECO:0000256" key="2">
    <source>
        <dbReference type="SAM" id="SignalP"/>
    </source>
</evidence>
<comment type="caution">
    <text evidence="3">The sequence shown here is derived from an EMBL/GenBank/DDBJ whole genome shotgun (WGS) entry which is preliminary data.</text>
</comment>
<sequence>MTVLALLLIFVGSHLCSGYSIDGTVSIIDPLASSDPVLIQAWPLQLNPTTQQILPITKRQVYGIDSDKPVATVKCDPISNERFHFSFPNLPAGNYSLFSFVDLTHRGVLTFERPEVPLGWFHTLPTCVGGSSSTLCTTPLELGPFKPTITADFTLRRTHPFKLAEGQVIKAANGALTKMRGFNVMHLWGTPYQRGYAHGYLAAAQIRDWWEFYILEELAQSRLAHYDDLVIPSLMRYLTLSPEFLDEVRGMVDGMQASGASTYSDLVGRRMKAEDVIAINAYIDFNYLGLGPLPNATLSLNAQARLRAEALGQRPSVGACTQFGLWGRHTARGATIAGRNMDGEVDVRKATVTHLTVFAVTPDQGRKRYVHVMWPGFIGVLSGFAEDGLYMMFDCGCAGKESPYLHNPLLSALTRDFLMNPSLGVPLTAAAFQKAIEAYHGDGGGSCPSGGILFATQPSSNGVPPAMVYECDRHGGAVRMAGETRPRDPEMIMASNHYFKYKIDDSVSPAICNNVQIGFDSLWRYQAGRSKLEAWSHLQMTSPSQLGPLGPEDVKVLLQTVCSGATEHSVIWRPQEMVFEVANAQIDGAQSWVWDAPYRPWASFKPLQDLSWVTPPPRSAWGSKSASPPPDALGHSRSVRRNVLFACVLKPQHFGSVSQTVTLRVQLTLPLHTKPRGCGRETAHVETWYGWCRATWKLFAFLQVRDLISILCEVTALALTSVWVVLSRVYELGLPGSETFPREEPKQQASPRRQTEAVSADPMNVQVQTPPPSPAPRLFPDIVNGWTNWMQSFFPSLANSRTLKTKLEELADLSGADDDTLLLGMSFLLRYLDAAGPELVRNHGKESEVLYLVLLALHLAQKVTKDKPLFNRSICKFLHLCPSRLLFNELRILQTLDWSYNLSRQDLNQLAFALELPRDSLEGCLSPYLSFRY</sequence>
<keyword evidence="2" id="KW-0732">Signal</keyword>
<evidence type="ECO:0000256" key="1">
    <source>
        <dbReference type="SAM" id="MobiDB-lite"/>
    </source>
</evidence>
<dbReference type="PANTHER" id="PTHR35190">
    <property type="entry name" value="PROTEIN DCD1B"/>
    <property type="match status" value="1"/>
</dbReference>
<evidence type="ECO:0000313" key="4">
    <source>
        <dbReference type="Proteomes" id="UP001141327"/>
    </source>
</evidence>
<feature type="region of interest" description="Disordered" evidence="1">
    <location>
        <begin position="740"/>
        <end position="771"/>
    </location>
</feature>
<proteinExistence type="predicted"/>
<keyword evidence="4" id="KW-1185">Reference proteome</keyword>
<evidence type="ECO:0000313" key="3">
    <source>
        <dbReference type="EMBL" id="KAJ4457557.1"/>
    </source>
</evidence>
<feature type="signal peptide" evidence="2">
    <location>
        <begin position="1"/>
        <end position="18"/>
    </location>
</feature>
<dbReference type="PANTHER" id="PTHR35190:SF1">
    <property type="entry name" value="PEPTIDASE C45 HYDROLASE DOMAIN-CONTAINING PROTEIN"/>
    <property type="match status" value="1"/>
</dbReference>
<protein>
    <submittedName>
        <fullName evidence="3">Uncharacterized protein</fullName>
    </submittedName>
</protein>
<dbReference type="EMBL" id="JAPMOS010000044">
    <property type="protein sequence ID" value="KAJ4457557.1"/>
    <property type="molecule type" value="Genomic_DNA"/>
</dbReference>